<evidence type="ECO:0000313" key="1">
    <source>
        <dbReference type="EMBL" id="AEM69502.1"/>
    </source>
</evidence>
<reference evidence="1 2" key="2">
    <citation type="journal article" date="2012" name="Stand. Genomic Sci.">
        <title>Complete genome sequence of the facultatively anaerobic, appendaged bacterium Muricauda ruestringensis type strain (B1(T)).</title>
        <authorList>
            <person name="Huntemann M."/>
            <person name="Teshima H."/>
            <person name="Lapidus A."/>
            <person name="Nolan M."/>
            <person name="Lucas S."/>
            <person name="Hammon N."/>
            <person name="Deshpande S."/>
            <person name="Cheng J.F."/>
            <person name="Tapia R."/>
            <person name="Goodwin L.A."/>
            <person name="Pitluck S."/>
            <person name="Liolios K."/>
            <person name="Pagani I."/>
            <person name="Ivanova N."/>
            <person name="Mavromatis K."/>
            <person name="Mikhailova N."/>
            <person name="Pati A."/>
            <person name="Chen A."/>
            <person name="Palaniappan K."/>
            <person name="Land M."/>
            <person name="Hauser L."/>
            <person name="Pan C."/>
            <person name="Brambilla E.M."/>
            <person name="Rohde M."/>
            <person name="Spring S."/>
            <person name="Goker M."/>
            <person name="Detter J.C."/>
            <person name="Bristow J."/>
            <person name="Eisen J.A."/>
            <person name="Markowitz V."/>
            <person name="Hugenholtz P."/>
            <person name="Kyrpides N.C."/>
            <person name="Klenk H.P."/>
            <person name="Woyke T."/>
        </authorList>
    </citation>
    <scope>NUCLEOTIDE SEQUENCE [LARGE SCALE GENOMIC DNA]</scope>
    <source>
        <strain evidence="2">DSM 13258 / LMG 19739 / B1</strain>
    </source>
</reference>
<proteinExistence type="predicted"/>
<sequence length="99" mass="11961">MQKTLFCNVYFAELSENRIKAQLYGKWLGGFDKNIKEGNLSRWLCAKERKEYMGKPYHFYYLNERDRERFATNTESRVDRTVGLFQQFNGFFFGNLLEF</sequence>
<dbReference type="AlphaFoldDB" id="G2PRQ3"/>
<dbReference type="EMBL" id="CP002999">
    <property type="protein sequence ID" value="AEM69502.1"/>
    <property type="molecule type" value="Genomic_DNA"/>
</dbReference>
<accession>G2PRQ3</accession>
<evidence type="ECO:0000313" key="2">
    <source>
        <dbReference type="Proteomes" id="UP000008908"/>
    </source>
</evidence>
<reference evidence="2" key="1">
    <citation type="submission" date="2011-08" db="EMBL/GenBank/DDBJ databases">
        <title>The complete genome of Muricauda ruestringensis DSM 13258.</title>
        <authorList>
            <person name="Lucas S."/>
            <person name="Han J."/>
            <person name="Lapidus A."/>
            <person name="Bruce D."/>
            <person name="Goodwin L."/>
            <person name="Pitluck S."/>
            <person name="Peters L."/>
            <person name="Kyrpides N."/>
            <person name="Mavromatis K."/>
            <person name="Ivanova N."/>
            <person name="Ovchinnikova G."/>
            <person name="Teshima H."/>
            <person name="Detter J.C."/>
            <person name="Tapia R."/>
            <person name="Han C."/>
            <person name="Land M."/>
            <person name="Hauser L."/>
            <person name="Markowitz V."/>
            <person name="Cheng J.-F."/>
            <person name="Hugenholtz P."/>
            <person name="Woyke T."/>
            <person name="Wu D."/>
            <person name="Spring S."/>
            <person name="Schroeder M."/>
            <person name="Brambilla E."/>
            <person name="Klenk H.-P."/>
            <person name="Eisen J.A."/>
        </authorList>
    </citation>
    <scope>NUCLEOTIDE SEQUENCE [LARGE SCALE GENOMIC DNA]</scope>
    <source>
        <strain evidence="2">DSM 13258 / LMG 19739 / B1</strain>
    </source>
</reference>
<name>G2PRQ3_ALLRU</name>
<dbReference type="Proteomes" id="UP000008908">
    <property type="component" value="Chromosome"/>
</dbReference>
<protein>
    <submittedName>
        <fullName evidence="1">Uncharacterized protein</fullName>
    </submittedName>
</protein>
<dbReference type="KEGG" id="mrs:Murru_0448"/>
<gene>
    <name evidence="1" type="ordered locus">Murru_0448</name>
</gene>
<keyword evidence="2" id="KW-1185">Reference proteome</keyword>
<dbReference type="HOGENOM" id="CLU_2317195_0_0_10"/>
<organism evidence="1 2">
    <name type="scientific">Allomuricauda ruestringensis (strain DSM 13258 / CIP 107369 / LMG 19739 / B1)</name>
    <name type="common">Muricauda ruestringensis</name>
    <dbReference type="NCBI Taxonomy" id="886377"/>
    <lineage>
        <taxon>Bacteria</taxon>
        <taxon>Pseudomonadati</taxon>
        <taxon>Bacteroidota</taxon>
        <taxon>Flavobacteriia</taxon>
        <taxon>Flavobacteriales</taxon>
        <taxon>Flavobacteriaceae</taxon>
        <taxon>Flagellimonas</taxon>
    </lineage>
</organism>